<dbReference type="Proteomes" id="UP001233999">
    <property type="component" value="Unassembled WGS sequence"/>
</dbReference>
<accession>A0AAD7ZH86</accession>
<sequence length="160" mass="18264">MFQNLEIFNVFPYLLIFVLVVIILQMGVGTKGNALQSDEREIVINVHKFVTDEFDALREGKSTRSFADHTKITRTATGISRSSVYGISNQKKDAESTETKIRLPDKKRPNTTPRKSKTDSFAAAAIKRTMYYLYKTSFVPSLPDIHKALTESSTWVYDRY</sequence>
<reference evidence="2" key="1">
    <citation type="journal article" date="2023" name="IScience">
        <title>Live-bearing cockroach genome reveals convergent evolutionary mechanisms linked to viviparity in insects and beyond.</title>
        <authorList>
            <person name="Fouks B."/>
            <person name="Harrison M.C."/>
            <person name="Mikhailova A.A."/>
            <person name="Marchal E."/>
            <person name="English S."/>
            <person name="Carruthers M."/>
            <person name="Jennings E.C."/>
            <person name="Chiamaka E.L."/>
            <person name="Frigard R.A."/>
            <person name="Pippel M."/>
            <person name="Attardo G.M."/>
            <person name="Benoit J.B."/>
            <person name="Bornberg-Bauer E."/>
            <person name="Tobe S.S."/>
        </authorList>
    </citation>
    <scope>NUCLEOTIDE SEQUENCE</scope>
    <source>
        <strain evidence="2">Stay&amp;Tobe</strain>
    </source>
</reference>
<organism evidence="2 3">
    <name type="scientific">Diploptera punctata</name>
    <name type="common">Pacific beetle cockroach</name>
    <dbReference type="NCBI Taxonomy" id="6984"/>
    <lineage>
        <taxon>Eukaryota</taxon>
        <taxon>Metazoa</taxon>
        <taxon>Ecdysozoa</taxon>
        <taxon>Arthropoda</taxon>
        <taxon>Hexapoda</taxon>
        <taxon>Insecta</taxon>
        <taxon>Pterygota</taxon>
        <taxon>Neoptera</taxon>
        <taxon>Polyneoptera</taxon>
        <taxon>Dictyoptera</taxon>
        <taxon>Blattodea</taxon>
        <taxon>Blaberoidea</taxon>
        <taxon>Blaberidae</taxon>
        <taxon>Diplopterinae</taxon>
        <taxon>Diploptera</taxon>
    </lineage>
</organism>
<reference evidence="2" key="2">
    <citation type="submission" date="2023-05" db="EMBL/GenBank/DDBJ databases">
        <authorList>
            <person name="Fouks B."/>
        </authorList>
    </citation>
    <scope>NUCLEOTIDE SEQUENCE</scope>
    <source>
        <strain evidence="2">Stay&amp;Tobe</strain>
        <tissue evidence="2">Testes</tissue>
    </source>
</reference>
<gene>
    <name evidence="2" type="ORF">L9F63_024320</name>
</gene>
<keyword evidence="3" id="KW-1185">Reference proteome</keyword>
<comment type="caution">
    <text evidence="2">The sequence shown here is derived from an EMBL/GenBank/DDBJ whole genome shotgun (WGS) entry which is preliminary data.</text>
</comment>
<dbReference type="AlphaFoldDB" id="A0AAD7ZH86"/>
<keyword evidence="1" id="KW-0812">Transmembrane</keyword>
<dbReference type="EMBL" id="JASPKZ010008303">
    <property type="protein sequence ID" value="KAJ9580503.1"/>
    <property type="molecule type" value="Genomic_DNA"/>
</dbReference>
<keyword evidence="1" id="KW-0472">Membrane</keyword>
<evidence type="ECO:0000313" key="2">
    <source>
        <dbReference type="EMBL" id="KAJ9580503.1"/>
    </source>
</evidence>
<proteinExistence type="predicted"/>
<evidence type="ECO:0000256" key="1">
    <source>
        <dbReference type="SAM" id="Phobius"/>
    </source>
</evidence>
<name>A0AAD7ZH86_DIPPU</name>
<keyword evidence="1" id="KW-1133">Transmembrane helix</keyword>
<evidence type="ECO:0000313" key="3">
    <source>
        <dbReference type="Proteomes" id="UP001233999"/>
    </source>
</evidence>
<feature type="transmembrane region" description="Helical" evidence="1">
    <location>
        <begin position="7"/>
        <end position="28"/>
    </location>
</feature>
<protein>
    <submittedName>
        <fullName evidence="2">Uncharacterized protein</fullName>
    </submittedName>
</protein>